<dbReference type="GO" id="GO:0071770">
    <property type="term" value="P:DIM/DIP cell wall layer assembly"/>
    <property type="evidence" value="ECO:0007669"/>
    <property type="project" value="TreeGrafter"/>
</dbReference>
<dbReference type="InterPro" id="IPR020806">
    <property type="entry name" value="PKS_PP-bd"/>
</dbReference>
<dbReference type="EMBL" id="QQBC01000008">
    <property type="protein sequence ID" value="RDI64570.1"/>
    <property type="molecule type" value="Genomic_DNA"/>
</dbReference>
<dbReference type="InterPro" id="IPR014043">
    <property type="entry name" value="Acyl_transferase_dom"/>
</dbReference>
<dbReference type="SUPFAM" id="SSF52151">
    <property type="entry name" value="FabD/lysophospholipase-like"/>
    <property type="match status" value="1"/>
</dbReference>
<keyword evidence="7" id="KW-1185">Reference proteome</keyword>
<dbReference type="Pfam" id="PF08659">
    <property type="entry name" value="KR"/>
    <property type="match status" value="1"/>
</dbReference>
<dbReference type="SUPFAM" id="SSF51735">
    <property type="entry name" value="NAD(P)-binding Rossmann-fold domains"/>
    <property type="match status" value="2"/>
</dbReference>
<feature type="domain" description="Carrier" evidence="5">
    <location>
        <begin position="948"/>
        <end position="1026"/>
    </location>
</feature>
<reference evidence="6 7" key="1">
    <citation type="submission" date="2018-07" db="EMBL/GenBank/DDBJ databases">
        <title>Genomic Encyclopedia of Type Strains, Phase IV (KMG-IV): sequencing the most valuable type-strain genomes for metagenomic binning, comparative biology and taxonomic classification.</title>
        <authorList>
            <person name="Goeker M."/>
        </authorList>
    </citation>
    <scope>NUCLEOTIDE SEQUENCE [LARGE SCALE GENOMIC DNA]</scope>
    <source>
        <strain evidence="6 7">DSM 44290</strain>
    </source>
</reference>
<dbReference type="InterPro" id="IPR009081">
    <property type="entry name" value="PP-bd_ACP"/>
</dbReference>
<keyword evidence="4" id="KW-0511">Multifunctional enzyme</keyword>
<dbReference type="InterPro" id="IPR036736">
    <property type="entry name" value="ACP-like_sf"/>
</dbReference>
<evidence type="ECO:0000256" key="1">
    <source>
        <dbReference type="ARBA" id="ARBA00022450"/>
    </source>
</evidence>
<sequence>MSEYRLPDDTVPVLLTSDTAAGLHAEATRLSAYLSENDRVTPERVADMLFRTRIARRQRALIMVRTREELLAALIAVASEVEHPAVVTGTASARRIGFVFPGQGSQRPGMGKLYYELSQAYRDEVRACAAVHEERFGHAQPLHYLLGEQGRYEDAVWEVQPALMFHMSGLAAMWQAAGVRPAATVGHSQGELAAGHIAGVMTRGDSVYVVTHRSRLVDQLSPRGMSMAVLGMDRDACEVLLARRSGWAELAVINSPHILAIAGDRDAIVEIIAEATAKGQFAKEIRVSYPAHTSLVAELRRTFQERIFDGMSGSHFADSEIPCYGATLGERITTELEHEEYWYWNLRNRVRFDLAIVAAATDGIDTFIEVAEHPTLQLALQENLTLVPRNPELPPREFAVLGTSLRTADSLREFTANLAAVAVSDLGYDWQALCVEDTVCPPLPDFPHTVMKSQRLWAAAGSSAAEACSEAEPVRPLRLAESWTRLERRSLVPPRDVLVVDHTGRCPELAAALCTATYNHGGSARLYSDGGVGDADTVVVLLPESPDLDVTAAIDEVAAFFGDPAWLPDLDGVRECWLVTVGGEAVVDSDPAPNLWHGAVSAGFRCLAVEYLGPNFRHVDLAVGQADASVAAALVRALHVKAEPQLALRGNGVYAKRLDVDTAPHPASGPRNPDHVVITGGTGALGMEFCDHYVRQGARRITLLSRSGETSAVARRIRALRAAGTTEIQVVACDITDPAAVAAVTDDPANLIVHAAVNFVHADLAEITAEKTRELAAAKIFGADVVLRELPRTPDCRVVLCSSMSATFGGRGQLLYAVLNRMLDVLALRLRAEGIDAVAVQWGLWRLPGEAYSTNADSVEATGAVTMTAVDAMTTGLSEHADRPGAANRIVAAADWPAMRDIVSVSGFEPLLERVVRYAESLAVETIAPLPAPTVTSDPVVAVAVADPPAMSLAEQVRRELGKVIGADGPNTLDGSVPLVALGLDSLQALDFRKRVQSELNRDLPVAAILGGASLDDVVRLMATEQA</sequence>
<name>A0A370I1W4_9NOCA</name>
<proteinExistence type="predicted"/>
<dbReference type="SMART" id="SM00822">
    <property type="entry name" value="PKS_KR"/>
    <property type="match status" value="1"/>
</dbReference>
<dbReference type="Proteomes" id="UP000254869">
    <property type="component" value="Unassembled WGS sequence"/>
</dbReference>
<organism evidence="6 7">
    <name type="scientific">Nocardia pseudobrasiliensis</name>
    <dbReference type="NCBI Taxonomy" id="45979"/>
    <lineage>
        <taxon>Bacteria</taxon>
        <taxon>Bacillati</taxon>
        <taxon>Actinomycetota</taxon>
        <taxon>Actinomycetes</taxon>
        <taxon>Mycobacteriales</taxon>
        <taxon>Nocardiaceae</taxon>
        <taxon>Nocardia</taxon>
    </lineage>
</organism>
<dbReference type="Gene3D" id="3.30.70.3290">
    <property type="match status" value="1"/>
</dbReference>
<gene>
    <name evidence="6" type="ORF">DFR76_108403</name>
</gene>
<dbReference type="InterPro" id="IPR050091">
    <property type="entry name" value="PKS_NRPS_Biosynth_Enz"/>
</dbReference>
<dbReference type="NCBIfam" id="NF037941">
    <property type="entry name" value="PKS_NbtC"/>
    <property type="match status" value="1"/>
</dbReference>
<dbReference type="RefSeq" id="WP_082876273.1">
    <property type="nucleotide sequence ID" value="NZ_QQBC01000008.1"/>
</dbReference>
<evidence type="ECO:0000256" key="2">
    <source>
        <dbReference type="ARBA" id="ARBA00022553"/>
    </source>
</evidence>
<dbReference type="Gene3D" id="3.40.366.10">
    <property type="entry name" value="Malonyl-Coenzyme A Acyl Carrier Protein, domain 2"/>
    <property type="match status" value="1"/>
</dbReference>
<dbReference type="GO" id="GO:0004312">
    <property type="term" value="F:fatty acid synthase activity"/>
    <property type="evidence" value="ECO:0007669"/>
    <property type="project" value="TreeGrafter"/>
</dbReference>
<dbReference type="PROSITE" id="PS50075">
    <property type="entry name" value="CARRIER"/>
    <property type="match status" value="1"/>
</dbReference>
<evidence type="ECO:0000256" key="4">
    <source>
        <dbReference type="ARBA" id="ARBA00023268"/>
    </source>
</evidence>
<dbReference type="Gene3D" id="1.10.1200.10">
    <property type="entry name" value="ACP-like"/>
    <property type="match status" value="1"/>
</dbReference>
<dbReference type="PANTHER" id="PTHR43775">
    <property type="entry name" value="FATTY ACID SYNTHASE"/>
    <property type="match status" value="1"/>
</dbReference>
<keyword evidence="2" id="KW-0597">Phosphoprotein</keyword>
<dbReference type="GO" id="GO:0005737">
    <property type="term" value="C:cytoplasm"/>
    <property type="evidence" value="ECO:0007669"/>
    <property type="project" value="TreeGrafter"/>
</dbReference>
<dbReference type="SUPFAM" id="SSF47336">
    <property type="entry name" value="ACP-like"/>
    <property type="match status" value="1"/>
</dbReference>
<dbReference type="InterPro" id="IPR001227">
    <property type="entry name" value="Ac_transferase_dom_sf"/>
</dbReference>
<evidence type="ECO:0000313" key="6">
    <source>
        <dbReference type="EMBL" id="RDI64570.1"/>
    </source>
</evidence>
<dbReference type="InterPro" id="IPR013968">
    <property type="entry name" value="PKS_KR"/>
</dbReference>
<dbReference type="InterPro" id="IPR016035">
    <property type="entry name" value="Acyl_Trfase/lysoPLipase"/>
</dbReference>
<dbReference type="Pfam" id="PF00550">
    <property type="entry name" value="PP-binding"/>
    <property type="match status" value="1"/>
</dbReference>
<dbReference type="AlphaFoldDB" id="A0A370I1W4"/>
<dbReference type="GO" id="GO:0005886">
    <property type="term" value="C:plasma membrane"/>
    <property type="evidence" value="ECO:0007669"/>
    <property type="project" value="TreeGrafter"/>
</dbReference>
<evidence type="ECO:0000256" key="3">
    <source>
        <dbReference type="ARBA" id="ARBA00022679"/>
    </source>
</evidence>
<evidence type="ECO:0000259" key="5">
    <source>
        <dbReference type="PROSITE" id="PS50075"/>
    </source>
</evidence>
<dbReference type="STRING" id="1210086.GCA_001613105_05570"/>
<protein>
    <submittedName>
        <fullName evidence="6">Mycobactin polyketide synthetase MbtD</fullName>
    </submittedName>
</protein>
<keyword evidence="1" id="KW-0596">Phosphopantetheine</keyword>
<keyword evidence="3" id="KW-0808">Transferase</keyword>
<accession>A0A370I1W4</accession>
<dbReference type="CDD" id="cd05274">
    <property type="entry name" value="KR_FAS_SDR_x"/>
    <property type="match status" value="1"/>
</dbReference>
<dbReference type="InterPro" id="IPR036291">
    <property type="entry name" value="NAD(P)-bd_dom_sf"/>
</dbReference>
<dbReference type="SUPFAM" id="SSF55048">
    <property type="entry name" value="Probable ACP-binding domain of malonyl-CoA ACP transacylase"/>
    <property type="match status" value="1"/>
</dbReference>
<dbReference type="GO" id="GO:0031177">
    <property type="term" value="F:phosphopantetheine binding"/>
    <property type="evidence" value="ECO:0007669"/>
    <property type="project" value="InterPro"/>
</dbReference>
<dbReference type="SMART" id="SM00823">
    <property type="entry name" value="PKS_PP"/>
    <property type="match status" value="1"/>
</dbReference>
<evidence type="ECO:0000313" key="7">
    <source>
        <dbReference type="Proteomes" id="UP000254869"/>
    </source>
</evidence>
<dbReference type="Pfam" id="PF00698">
    <property type="entry name" value="Acyl_transf_1"/>
    <property type="match status" value="1"/>
</dbReference>
<dbReference type="GO" id="GO:0006633">
    <property type="term" value="P:fatty acid biosynthetic process"/>
    <property type="evidence" value="ECO:0007669"/>
    <property type="project" value="TreeGrafter"/>
</dbReference>
<dbReference type="Gene3D" id="3.40.50.720">
    <property type="entry name" value="NAD(P)-binding Rossmann-like Domain"/>
    <property type="match status" value="1"/>
</dbReference>
<dbReference type="InterPro" id="IPR057326">
    <property type="entry name" value="KR_dom"/>
</dbReference>
<dbReference type="PANTHER" id="PTHR43775:SF37">
    <property type="entry name" value="SI:DKEY-61P9.11"/>
    <property type="match status" value="1"/>
</dbReference>
<dbReference type="SMART" id="SM00827">
    <property type="entry name" value="PKS_AT"/>
    <property type="match status" value="1"/>
</dbReference>
<dbReference type="InterPro" id="IPR016036">
    <property type="entry name" value="Malonyl_transacylase_ACP-bd"/>
</dbReference>
<comment type="caution">
    <text evidence="6">The sequence shown here is derived from an EMBL/GenBank/DDBJ whole genome shotgun (WGS) entry which is preliminary data.</text>
</comment>